<evidence type="ECO:0000256" key="2">
    <source>
        <dbReference type="PIRSR" id="PIRSR637359-2"/>
    </source>
</evidence>
<gene>
    <name evidence="3" type="ORF">RFI_05244</name>
</gene>
<keyword evidence="4" id="KW-1185">Reference proteome</keyword>
<comment type="caution">
    <text evidence="3">The sequence shown here is derived from an EMBL/GenBank/DDBJ whole genome shotgun (WGS) entry which is preliminary data.</text>
</comment>
<dbReference type="GO" id="GO:0008467">
    <property type="term" value="F:[heparan sulfate]-glucosamine 3-sulfotransferase activity"/>
    <property type="evidence" value="ECO:0007669"/>
    <property type="project" value="TreeGrafter"/>
</dbReference>
<dbReference type="PANTHER" id="PTHR10605">
    <property type="entry name" value="HEPARAN SULFATE SULFOTRANSFERASE"/>
    <property type="match status" value="1"/>
</dbReference>
<feature type="binding site" evidence="2">
    <location>
        <position position="170"/>
    </location>
    <ligand>
        <name>3'-phosphoadenylyl sulfate</name>
        <dbReference type="ChEBI" id="CHEBI:58339"/>
    </ligand>
</feature>
<evidence type="ECO:0000313" key="4">
    <source>
        <dbReference type="Proteomes" id="UP000023152"/>
    </source>
</evidence>
<dbReference type="Gene3D" id="3.40.50.300">
    <property type="entry name" value="P-loop containing nucleotide triphosphate hydrolases"/>
    <property type="match status" value="1"/>
</dbReference>
<dbReference type="OrthoDB" id="411451at2759"/>
<dbReference type="InterPro" id="IPR027417">
    <property type="entry name" value="P-loop_NTPase"/>
</dbReference>
<evidence type="ECO:0000256" key="1">
    <source>
        <dbReference type="ARBA" id="ARBA00022679"/>
    </source>
</evidence>
<proteinExistence type="predicted"/>
<dbReference type="SUPFAM" id="SSF52540">
    <property type="entry name" value="P-loop containing nucleoside triphosphate hydrolases"/>
    <property type="match status" value="1"/>
</dbReference>
<dbReference type="Proteomes" id="UP000023152">
    <property type="component" value="Unassembled WGS sequence"/>
</dbReference>
<dbReference type="PANTHER" id="PTHR10605:SF65">
    <property type="entry name" value="GH20068P"/>
    <property type="match status" value="1"/>
</dbReference>
<accession>X6P2U7</accession>
<feature type="binding site" evidence="2">
    <location>
        <position position="162"/>
    </location>
    <ligand>
        <name>3'-phosphoadenylyl sulfate</name>
        <dbReference type="ChEBI" id="CHEBI:58339"/>
    </ligand>
</feature>
<dbReference type="EMBL" id="ASPP01004639">
    <property type="protein sequence ID" value="ETO31872.1"/>
    <property type="molecule type" value="Genomic_DNA"/>
</dbReference>
<dbReference type="AlphaFoldDB" id="X6P2U7"/>
<evidence type="ECO:0008006" key="5">
    <source>
        <dbReference type="Google" id="ProtNLM"/>
    </source>
</evidence>
<dbReference type="InterPro" id="IPR037359">
    <property type="entry name" value="NST/OST"/>
</dbReference>
<keyword evidence="1" id="KW-0808">Transferase</keyword>
<name>X6P2U7_RETFI</name>
<evidence type="ECO:0000313" key="3">
    <source>
        <dbReference type="EMBL" id="ETO31872.1"/>
    </source>
</evidence>
<organism evidence="3 4">
    <name type="scientific">Reticulomyxa filosa</name>
    <dbReference type="NCBI Taxonomy" id="46433"/>
    <lineage>
        <taxon>Eukaryota</taxon>
        <taxon>Sar</taxon>
        <taxon>Rhizaria</taxon>
        <taxon>Retaria</taxon>
        <taxon>Foraminifera</taxon>
        <taxon>Monothalamids</taxon>
        <taxon>Reticulomyxidae</taxon>
        <taxon>Reticulomyxa</taxon>
    </lineage>
</organism>
<reference evidence="3 4" key="1">
    <citation type="journal article" date="2013" name="Curr. Biol.">
        <title>The Genome of the Foraminiferan Reticulomyxa filosa.</title>
        <authorList>
            <person name="Glockner G."/>
            <person name="Hulsmann N."/>
            <person name="Schleicher M."/>
            <person name="Noegel A.A."/>
            <person name="Eichinger L."/>
            <person name="Gallinger C."/>
            <person name="Pawlowski J."/>
            <person name="Sierra R."/>
            <person name="Euteneuer U."/>
            <person name="Pillet L."/>
            <person name="Moustafa A."/>
            <person name="Platzer M."/>
            <person name="Groth M."/>
            <person name="Szafranski K."/>
            <person name="Schliwa M."/>
        </authorList>
    </citation>
    <scope>NUCLEOTIDE SEQUENCE [LARGE SCALE GENOMIC DNA]</scope>
</reference>
<protein>
    <recommendedName>
        <fullName evidence="5">Sulfotransferase domain-containing protein</fullName>
    </recommendedName>
</protein>
<sequence>MTLSVLNLPKWKDDSQILQKYLENNNTQWIFPKYMIIGLGCKKCGTSTLRVFIDKVVHHLKVEKRSYVFKELHYWDRMCPFVINLTTEEVEDCSMLKYVTTQQRTIEEDRVRSSDQFLLYFEKSPSYMVFPSVATALTRYSNFLQQHIPASTFQLKFLVILRNPVSRLWSDYFHTFASKYKTQGSTSPKIIFEHEILEHILRLETIMERSNSNKMFSSLPRDDIVVWKMKCLFNLVSKWNVNAKNHWKQRLEHDIVNSWIDTFDTMANVTVDFLAHPLLIFFRGCYFPQMLMYLNIMTGNTIIKKKFKVLQFETFVKNYNTYFQEIATWIGALRSTATFDFNAQLSPIGHASGDVMSDDVKLSLQNYYKSCNDGLYPFLNQFKPFIFFKNDTFYPWY</sequence>